<sequence length="64" mass="6815">MDLMSRRGPPGRPALGIRHRLHLPLVPMMPPAANEVCLKSLQGMPSLHSGSATLYTKGGPVLTT</sequence>
<reference evidence="1" key="1">
    <citation type="submission" date="2023-03" db="EMBL/GenBank/DDBJ databases">
        <title>Massive genome expansion in bonnet fungi (Mycena s.s.) driven by repeated elements and novel gene families across ecological guilds.</title>
        <authorList>
            <consortium name="Lawrence Berkeley National Laboratory"/>
            <person name="Harder C.B."/>
            <person name="Miyauchi S."/>
            <person name="Viragh M."/>
            <person name="Kuo A."/>
            <person name="Thoen E."/>
            <person name="Andreopoulos B."/>
            <person name="Lu D."/>
            <person name="Skrede I."/>
            <person name="Drula E."/>
            <person name="Henrissat B."/>
            <person name="Morin E."/>
            <person name="Kohler A."/>
            <person name="Barry K."/>
            <person name="LaButti K."/>
            <person name="Morin E."/>
            <person name="Salamov A."/>
            <person name="Lipzen A."/>
            <person name="Mereny Z."/>
            <person name="Hegedus B."/>
            <person name="Baldrian P."/>
            <person name="Stursova M."/>
            <person name="Weitz H."/>
            <person name="Taylor A."/>
            <person name="Grigoriev I.V."/>
            <person name="Nagy L.G."/>
            <person name="Martin F."/>
            <person name="Kauserud H."/>
        </authorList>
    </citation>
    <scope>NUCLEOTIDE SEQUENCE</scope>
    <source>
        <strain evidence="1">CBHHK067</strain>
    </source>
</reference>
<comment type="caution">
    <text evidence="1">The sequence shown here is derived from an EMBL/GenBank/DDBJ whole genome shotgun (WGS) entry which is preliminary data.</text>
</comment>
<evidence type="ECO:0000313" key="1">
    <source>
        <dbReference type="EMBL" id="KAJ7697843.1"/>
    </source>
</evidence>
<protein>
    <submittedName>
        <fullName evidence="1">Uncharacterized protein</fullName>
    </submittedName>
</protein>
<gene>
    <name evidence="1" type="ORF">B0H17DRAFT_1051386</name>
</gene>
<organism evidence="1 2">
    <name type="scientific">Mycena rosella</name>
    <name type="common">Pink bonnet</name>
    <name type="synonym">Agaricus rosellus</name>
    <dbReference type="NCBI Taxonomy" id="1033263"/>
    <lineage>
        <taxon>Eukaryota</taxon>
        <taxon>Fungi</taxon>
        <taxon>Dikarya</taxon>
        <taxon>Basidiomycota</taxon>
        <taxon>Agaricomycotina</taxon>
        <taxon>Agaricomycetes</taxon>
        <taxon>Agaricomycetidae</taxon>
        <taxon>Agaricales</taxon>
        <taxon>Marasmiineae</taxon>
        <taxon>Mycenaceae</taxon>
        <taxon>Mycena</taxon>
    </lineage>
</organism>
<accession>A0AAD7DS92</accession>
<keyword evidence="2" id="KW-1185">Reference proteome</keyword>
<dbReference type="AlphaFoldDB" id="A0AAD7DS92"/>
<dbReference type="EMBL" id="JARKIE010000028">
    <property type="protein sequence ID" value="KAJ7697843.1"/>
    <property type="molecule type" value="Genomic_DNA"/>
</dbReference>
<name>A0AAD7DS92_MYCRO</name>
<dbReference type="Proteomes" id="UP001221757">
    <property type="component" value="Unassembled WGS sequence"/>
</dbReference>
<evidence type="ECO:0000313" key="2">
    <source>
        <dbReference type="Proteomes" id="UP001221757"/>
    </source>
</evidence>
<proteinExistence type="predicted"/>